<evidence type="ECO:0000256" key="4">
    <source>
        <dbReference type="ARBA" id="ARBA00022792"/>
    </source>
</evidence>
<feature type="non-terminal residue" evidence="13">
    <location>
        <position position="341"/>
    </location>
</feature>
<evidence type="ECO:0000313" key="14">
    <source>
        <dbReference type="Proteomes" id="UP000070700"/>
    </source>
</evidence>
<comment type="similarity">
    <text evidence="2 9">Belongs to the OXA1/ALB3/YidC family.</text>
</comment>
<gene>
    <name evidence="13" type="ORF">LY89DRAFT_549218</name>
</gene>
<dbReference type="InterPro" id="IPR001708">
    <property type="entry name" value="YidC/ALB3/OXA1/COX18"/>
</dbReference>
<evidence type="ECO:0000256" key="6">
    <source>
        <dbReference type="ARBA" id="ARBA00022989"/>
    </source>
</evidence>
<dbReference type="PANTHER" id="PTHR12428:SF66">
    <property type="entry name" value="MITOCHONDRIAL INNER MEMBRANE PROTEIN OXA1L"/>
    <property type="match status" value="1"/>
</dbReference>
<dbReference type="RefSeq" id="XP_018071860.1">
    <property type="nucleotide sequence ID" value="XM_018208283.1"/>
</dbReference>
<dbReference type="GO" id="GO:0032977">
    <property type="term" value="F:membrane insertase activity"/>
    <property type="evidence" value="ECO:0007669"/>
    <property type="project" value="InterPro"/>
</dbReference>
<feature type="transmembrane region" description="Helical" evidence="11">
    <location>
        <begin position="285"/>
        <end position="304"/>
    </location>
</feature>
<dbReference type="Proteomes" id="UP000070700">
    <property type="component" value="Unassembled WGS sequence"/>
</dbReference>
<dbReference type="InterPro" id="IPR028055">
    <property type="entry name" value="YidC/Oxa/ALB_C"/>
</dbReference>
<evidence type="ECO:0000256" key="3">
    <source>
        <dbReference type="ARBA" id="ARBA00022692"/>
    </source>
</evidence>
<feature type="region of interest" description="Disordered" evidence="10">
    <location>
        <begin position="1"/>
        <end position="29"/>
    </location>
</feature>
<evidence type="ECO:0000256" key="1">
    <source>
        <dbReference type="ARBA" id="ARBA00004448"/>
    </source>
</evidence>
<evidence type="ECO:0000256" key="8">
    <source>
        <dbReference type="ARBA" id="ARBA00023136"/>
    </source>
</evidence>
<comment type="subcellular location">
    <subcellularLocation>
        <location evidence="9">Membrane</location>
        <topology evidence="9">Multi-pass membrane protein</topology>
    </subcellularLocation>
    <subcellularLocation>
        <location evidence="1">Mitochondrion inner membrane</location>
        <topology evidence="1">Multi-pass membrane protein</topology>
    </subcellularLocation>
</comment>
<feature type="transmembrane region" description="Helical" evidence="11">
    <location>
        <begin position="211"/>
        <end position="230"/>
    </location>
</feature>
<dbReference type="EMBL" id="KQ947414">
    <property type="protein sequence ID" value="KUJ17505.1"/>
    <property type="molecule type" value="Genomic_DNA"/>
</dbReference>
<dbReference type="STRING" id="149040.A0A194XBG3"/>
<dbReference type="CDD" id="cd20069">
    <property type="entry name" value="5TM_Oxa1-like"/>
    <property type="match status" value="1"/>
</dbReference>
<evidence type="ECO:0000259" key="12">
    <source>
        <dbReference type="Pfam" id="PF02096"/>
    </source>
</evidence>
<dbReference type="PANTHER" id="PTHR12428">
    <property type="entry name" value="OXA1"/>
    <property type="match status" value="1"/>
</dbReference>
<dbReference type="GO" id="GO:0005743">
    <property type="term" value="C:mitochondrial inner membrane"/>
    <property type="evidence" value="ECO:0007669"/>
    <property type="project" value="UniProtKB-SubCell"/>
</dbReference>
<keyword evidence="14" id="KW-1185">Reference proteome</keyword>
<evidence type="ECO:0000313" key="13">
    <source>
        <dbReference type="EMBL" id="KUJ17505.1"/>
    </source>
</evidence>
<proteinExistence type="inferred from homology"/>
<evidence type="ECO:0000256" key="10">
    <source>
        <dbReference type="SAM" id="MobiDB-lite"/>
    </source>
</evidence>
<evidence type="ECO:0000256" key="2">
    <source>
        <dbReference type="ARBA" id="ARBA00009877"/>
    </source>
</evidence>
<name>A0A194XBG3_MOLSC</name>
<sequence length="341" mass="36836">FSSSVHHGPNRASSPFSRNTTSPFQPLTQSKLTGILQNGAGIRFASTSPVSTSPAPASSIPSPTEAVSSSAQSAPVTEYTSSLDSATDFGSESLYNIPESIGYLKALGLDYGNGPTAMMEWTLEHIHVYAGTPWWVSITLTAILVRAVLFKPYIAAAENGARMATIAPLTGPVTAKMQAASAMGDVDQAMQLRGELQRLHKRAGVKVWKSLVPMLQVFAGYGTFVILRAMSRVPVPGLETGGFLWVQNLTVPDPFWILPVATAGVLHWVLRKGGETGVSNLSPQIFNAMMWGLPLVSLLFTFWLPAALQLSFFVSGLLSFCQATLLRQPWFRNYFNMTPLP</sequence>
<dbReference type="AlphaFoldDB" id="A0A194XBG3"/>
<feature type="transmembrane region" description="Helical" evidence="11">
    <location>
        <begin position="255"/>
        <end position="273"/>
    </location>
</feature>
<keyword evidence="3 9" id="KW-0812">Transmembrane</keyword>
<reference evidence="13 14" key="1">
    <citation type="submission" date="2015-10" db="EMBL/GenBank/DDBJ databases">
        <title>Full genome of DAOMC 229536 Phialocephala scopiformis, a fungal endophyte of spruce producing the potent anti-insectan compound rugulosin.</title>
        <authorList>
            <consortium name="DOE Joint Genome Institute"/>
            <person name="Walker A.K."/>
            <person name="Frasz S.L."/>
            <person name="Seifert K.A."/>
            <person name="Miller J.D."/>
            <person name="Mondo S.J."/>
            <person name="Labutti K."/>
            <person name="Lipzen A."/>
            <person name="Dockter R."/>
            <person name="Kennedy M."/>
            <person name="Grigoriev I.V."/>
            <person name="Spatafora J.W."/>
        </authorList>
    </citation>
    <scope>NUCLEOTIDE SEQUENCE [LARGE SCALE GENOMIC DNA]</scope>
    <source>
        <strain evidence="13 14">CBS 120377</strain>
    </source>
</reference>
<dbReference type="Pfam" id="PF02096">
    <property type="entry name" value="60KD_IMP"/>
    <property type="match status" value="1"/>
</dbReference>
<evidence type="ECO:0000256" key="5">
    <source>
        <dbReference type="ARBA" id="ARBA00022946"/>
    </source>
</evidence>
<keyword evidence="7" id="KW-0496">Mitochondrion</keyword>
<keyword evidence="4" id="KW-0999">Mitochondrion inner membrane</keyword>
<dbReference type="OrthoDB" id="2148490at2759"/>
<accession>A0A194XBG3</accession>
<dbReference type="GeneID" id="28818009"/>
<feature type="compositionally biased region" description="Low complexity" evidence="10">
    <location>
        <begin position="47"/>
        <end position="64"/>
    </location>
</feature>
<feature type="non-terminal residue" evidence="13">
    <location>
        <position position="1"/>
    </location>
</feature>
<feature type="region of interest" description="Disordered" evidence="10">
    <location>
        <begin position="47"/>
        <end position="73"/>
    </location>
</feature>
<dbReference type="KEGG" id="psco:LY89DRAFT_549218"/>
<dbReference type="FunCoup" id="A0A194XBG3">
    <property type="interactions" value="648"/>
</dbReference>
<protein>
    <recommendedName>
        <fullName evidence="12">Membrane insertase YidC/Oxa/ALB C-terminal domain-containing protein</fullName>
    </recommendedName>
</protein>
<evidence type="ECO:0000256" key="7">
    <source>
        <dbReference type="ARBA" id="ARBA00023128"/>
    </source>
</evidence>
<dbReference type="InParanoid" id="A0A194XBG3"/>
<keyword evidence="5" id="KW-0809">Transit peptide</keyword>
<organism evidence="13 14">
    <name type="scientific">Mollisia scopiformis</name>
    <name type="common">Conifer needle endophyte fungus</name>
    <name type="synonym">Phialocephala scopiformis</name>
    <dbReference type="NCBI Taxonomy" id="149040"/>
    <lineage>
        <taxon>Eukaryota</taxon>
        <taxon>Fungi</taxon>
        <taxon>Dikarya</taxon>
        <taxon>Ascomycota</taxon>
        <taxon>Pezizomycotina</taxon>
        <taxon>Leotiomycetes</taxon>
        <taxon>Helotiales</taxon>
        <taxon>Mollisiaceae</taxon>
        <taxon>Mollisia</taxon>
    </lineage>
</organism>
<feature type="domain" description="Membrane insertase YidC/Oxa/ALB C-terminal" evidence="12">
    <location>
        <begin position="134"/>
        <end position="327"/>
    </location>
</feature>
<dbReference type="GO" id="GO:0032979">
    <property type="term" value="P:protein insertion into mitochondrial inner membrane from matrix"/>
    <property type="evidence" value="ECO:0007669"/>
    <property type="project" value="TreeGrafter"/>
</dbReference>
<keyword evidence="8 11" id="KW-0472">Membrane</keyword>
<evidence type="ECO:0000256" key="11">
    <source>
        <dbReference type="SAM" id="Phobius"/>
    </source>
</evidence>
<evidence type="ECO:0000256" key="9">
    <source>
        <dbReference type="RuleBase" id="RU003945"/>
    </source>
</evidence>
<keyword evidence="6 11" id="KW-1133">Transmembrane helix</keyword>